<dbReference type="EMBL" id="MU004242">
    <property type="protein sequence ID" value="KAF2664425.1"/>
    <property type="molecule type" value="Genomic_DNA"/>
</dbReference>
<dbReference type="SUPFAM" id="SSF110857">
    <property type="entry name" value="Gamma-glutamyl cyclotransferase-like"/>
    <property type="match status" value="1"/>
</dbReference>
<keyword evidence="2" id="KW-0808">Transferase</keyword>
<sequence length="330" mass="37148">MDLLAELEIIAQSIGPDCLDADNISAEDLDRWQRLFNLSADEAKERIREQRTSIGRPIVSDDYWEEVQENHPGHTKESYQYSLYLSTIRRAPQKSKPAPTKSSEYLLRLDGPLKTAADVKAIIGVELPLVHGSDDSDQDVDFVIVNGSTKAVIQEHFESSISAAIFHPTFLKIAMAKKDLQSNSLYPTLGIDSTLPQFRMQNGAKGSPGHTEYPVCYFFYGTLAEPDRLARLLNLDAEPKLKACYIQRGIVKTWCGRYKALVNSNDPSAAVEGFAHWITSAEQEQALQYYESDMYEVVRCQIEFDDSDTPQPGLTFRFVDEHNEKLSDGD</sequence>
<evidence type="ECO:0000259" key="4">
    <source>
        <dbReference type="Pfam" id="PF06094"/>
    </source>
</evidence>
<dbReference type="GO" id="GO:0016740">
    <property type="term" value="F:transferase activity"/>
    <property type="evidence" value="ECO:0007669"/>
    <property type="project" value="UniProtKB-KW"/>
</dbReference>
<keyword evidence="6" id="KW-1185">Reference proteome</keyword>
<protein>
    <recommendedName>
        <fullName evidence="3">Putative gamma-glutamylcyclotransferase</fullName>
    </recommendedName>
</protein>
<dbReference type="Gene3D" id="3.10.490.10">
    <property type="entry name" value="Gamma-glutamyl cyclotransferase-like"/>
    <property type="match status" value="1"/>
</dbReference>
<reference evidence="5" key="1">
    <citation type="journal article" date="2020" name="Stud. Mycol.">
        <title>101 Dothideomycetes genomes: a test case for predicting lifestyles and emergence of pathogens.</title>
        <authorList>
            <person name="Haridas S."/>
            <person name="Albert R."/>
            <person name="Binder M."/>
            <person name="Bloem J."/>
            <person name="Labutti K."/>
            <person name="Salamov A."/>
            <person name="Andreopoulos B."/>
            <person name="Baker S."/>
            <person name="Barry K."/>
            <person name="Bills G."/>
            <person name="Bluhm B."/>
            <person name="Cannon C."/>
            <person name="Castanera R."/>
            <person name="Culley D."/>
            <person name="Daum C."/>
            <person name="Ezra D."/>
            <person name="Gonzalez J."/>
            <person name="Henrissat B."/>
            <person name="Kuo A."/>
            <person name="Liang C."/>
            <person name="Lipzen A."/>
            <person name="Lutzoni F."/>
            <person name="Magnuson J."/>
            <person name="Mondo S."/>
            <person name="Nolan M."/>
            <person name="Ohm R."/>
            <person name="Pangilinan J."/>
            <person name="Park H.-J."/>
            <person name="Ramirez L."/>
            <person name="Alfaro M."/>
            <person name="Sun H."/>
            <person name="Tritt A."/>
            <person name="Yoshinaga Y."/>
            <person name="Zwiers L.-H."/>
            <person name="Turgeon B."/>
            <person name="Goodwin S."/>
            <person name="Spatafora J."/>
            <person name="Crous P."/>
            <person name="Grigoriev I."/>
        </authorList>
    </citation>
    <scope>NUCLEOTIDE SEQUENCE</scope>
    <source>
        <strain evidence="5">CBS 115976</strain>
    </source>
</reference>
<dbReference type="CDD" id="cd06661">
    <property type="entry name" value="GGCT_like"/>
    <property type="match status" value="1"/>
</dbReference>
<evidence type="ECO:0000256" key="1">
    <source>
        <dbReference type="ARBA" id="ARBA00008861"/>
    </source>
</evidence>
<proteinExistence type="inferred from homology"/>
<dbReference type="AlphaFoldDB" id="A0A6A6TWE5"/>
<accession>A0A6A6TWE5</accession>
<dbReference type="InterPro" id="IPR045038">
    <property type="entry name" value="AIG2-like"/>
</dbReference>
<evidence type="ECO:0000256" key="2">
    <source>
        <dbReference type="ARBA" id="ARBA00022679"/>
    </source>
</evidence>
<comment type="similarity">
    <text evidence="1">Belongs to the gamma-glutamylcyclotransferase family.</text>
</comment>
<dbReference type="PANTHER" id="PTHR31544">
    <property type="entry name" value="AIG2-LIKE PROTEIN D"/>
    <property type="match status" value="1"/>
</dbReference>
<name>A0A6A6TWE5_9PEZI</name>
<dbReference type="InterPro" id="IPR036568">
    <property type="entry name" value="GGCT-like_sf"/>
</dbReference>
<dbReference type="OrthoDB" id="3262926at2759"/>
<organism evidence="5 6">
    <name type="scientific">Microthyrium microscopicum</name>
    <dbReference type="NCBI Taxonomy" id="703497"/>
    <lineage>
        <taxon>Eukaryota</taxon>
        <taxon>Fungi</taxon>
        <taxon>Dikarya</taxon>
        <taxon>Ascomycota</taxon>
        <taxon>Pezizomycotina</taxon>
        <taxon>Dothideomycetes</taxon>
        <taxon>Dothideomycetes incertae sedis</taxon>
        <taxon>Microthyriales</taxon>
        <taxon>Microthyriaceae</taxon>
        <taxon>Microthyrium</taxon>
    </lineage>
</organism>
<evidence type="ECO:0000256" key="3">
    <source>
        <dbReference type="ARBA" id="ARBA00030602"/>
    </source>
</evidence>
<dbReference type="Pfam" id="PF06094">
    <property type="entry name" value="GGACT"/>
    <property type="match status" value="1"/>
</dbReference>
<feature type="domain" description="Gamma-glutamylcyclotransferase AIG2-like" evidence="4">
    <location>
        <begin position="217"/>
        <end position="317"/>
    </location>
</feature>
<dbReference type="Proteomes" id="UP000799302">
    <property type="component" value="Unassembled WGS sequence"/>
</dbReference>
<dbReference type="InterPro" id="IPR013024">
    <property type="entry name" value="GGCT-like"/>
</dbReference>
<gene>
    <name evidence="5" type="ORF">BT63DRAFT_459913</name>
</gene>
<evidence type="ECO:0000313" key="6">
    <source>
        <dbReference type="Proteomes" id="UP000799302"/>
    </source>
</evidence>
<evidence type="ECO:0000313" key="5">
    <source>
        <dbReference type="EMBL" id="KAF2664425.1"/>
    </source>
</evidence>
<dbReference type="PANTHER" id="PTHR31544:SF4">
    <property type="entry name" value="GAMMA-GLUTAMYLCYCLOTRANSFERASE-RELATED"/>
    <property type="match status" value="1"/>
</dbReference>
<dbReference type="InterPro" id="IPR009288">
    <property type="entry name" value="AIG2-like_dom"/>
</dbReference>